<gene>
    <name evidence="2" type="ORF">GVT53_17075</name>
</gene>
<name>A0A6G7J607_9FLAO</name>
<dbReference type="Pfam" id="PF25056">
    <property type="entry name" value="DUF7793"/>
    <property type="match status" value="1"/>
</dbReference>
<reference evidence="2 3" key="1">
    <citation type="submission" date="2020-02" db="EMBL/GenBank/DDBJ databases">
        <title>Complete genome of Muricauda sp. 501str8.</title>
        <authorList>
            <person name="Dong B."/>
            <person name="Zhu S."/>
            <person name="Yang J."/>
            <person name="Chen J."/>
        </authorList>
    </citation>
    <scope>NUCLEOTIDE SEQUENCE [LARGE SCALE GENOMIC DNA]</scope>
    <source>
        <strain evidence="2 3">501str8</strain>
    </source>
</reference>
<proteinExistence type="predicted"/>
<keyword evidence="3" id="KW-1185">Reference proteome</keyword>
<evidence type="ECO:0000313" key="2">
    <source>
        <dbReference type="EMBL" id="QII46321.1"/>
    </source>
</evidence>
<evidence type="ECO:0000313" key="3">
    <source>
        <dbReference type="Proteomes" id="UP000502928"/>
    </source>
</evidence>
<dbReference type="Gene3D" id="3.40.1680.10">
    <property type="entry name" value="yp_829618.1 domain like"/>
    <property type="match status" value="1"/>
</dbReference>
<accession>A0A6G7J607</accession>
<dbReference type="RefSeq" id="WP_166249697.1">
    <property type="nucleotide sequence ID" value="NZ_CP049616.1"/>
</dbReference>
<organism evidence="2 3">
    <name type="scientific">Flagellimonas oceani</name>
    <dbReference type="NCBI Taxonomy" id="2698672"/>
    <lineage>
        <taxon>Bacteria</taxon>
        <taxon>Pseudomonadati</taxon>
        <taxon>Bacteroidota</taxon>
        <taxon>Flavobacteriia</taxon>
        <taxon>Flavobacteriales</taxon>
        <taxon>Flavobacteriaceae</taxon>
        <taxon>Flagellimonas</taxon>
    </lineage>
</organism>
<evidence type="ECO:0000259" key="1">
    <source>
        <dbReference type="Pfam" id="PF25056"/>
    </source>
</evidence>
<dbReference type="Proteomes" id="UP000502928">
    <property type="component" value="Chromosome"/>
</dbReference>
<feature type="domain" description="DUF7793" evidence="1">
    <location>
        <begin position="12"/>
        <end position="119"/>
    </location>
</feature>
<sequence length="123" mass="14315">MKRIVETELATMWLGDDILFFVWKEGISIDLSGAKKTVARRMSLQRGKPYRILCNINGVRHIEKDAWHYLSGEGAELVEELILVAATPLEQVFSKYISIRMRLAPIKVFPDMETARKYLLYRR</sequence>
<dbReference type="KEGG" id="mut:GVT53_17075"/>
<dbReference type="InterPro" id="IPR056695">
    <property type="entry name" value="DUF7793"/>
</dbReference>
<dbReference type="EMBL" id="CP049616">
    <property type="protein sequence ID" value="QII46321.1"/>
    <property type="molecule type" value="Genomic_DNA"/>
</dbReference>
<dbReference type="AlphaFoldDB" id="A0A6G7J607"/>
<protein>
    <recommendedName>
        <fullName evidence="1">DUF7793 domain-containing protein</fullName>
    </recommendedName>
</protein>